<evidence type="ECO:0000256" key="5">
    <source>
        <dbReference type="SAM" id="Coils"/>
    </source>
</evidence>
<accession>A0A1T5BMM9</accession>
<dbReference type="SMART" id="SM00052">
    <property type="entry name" value="EAL"/>
    <property type="match status" value="1"/>
</dbReference>
<evidence type="ECO:0000256" key="6">
    <source>
        <dbReference type="SAM" id="Phobius"/>
    </source>
</evidence>
<protein>
    <submittedName>
        <fullName evidence="10">Diguanylate cyclase (GGDEF) domain-containing protein</fullName>
    </submittedName>
</protein>
<dbReference type="InterPro" id="IPR042240">
    <property type="entry name" value="CHASE_sf"/>
</dbReference>
<dbReference type="Pfam" id="PF00990">
    <property type="entry name" value="GGDEF"/>
    <property type="match status" value="1"/>
</dbReference>
<evidence type="ECO:0000256" key="2">
    <source>
        <dbReference type="ARBA" id="ARBA00022692"/>
    </source>
</evidence>
<dbReference type="PROSITE" id="PS50839">
    <property type="entry name" value="CHASE"/>
    <property type="match status" value="1"/>
</dbReference>
<keyword evidence="2 6" id="KW-0812">Transmembrane</keyword>
<feature type="domain" description="GGDEF" evidence="9">
    <location>
        <begin position="363"/>
        <end position="497"/>
    </location>
</feature>
<dbReference type="CDD" id="cd01948">
    <property type="entry name" value="EAL"/>
    <property type="match status" value="1"/>
</dbReference>
<dbReference type="InterPro" id="IPR035919">
    <property type="entry name" value="EAL_sf"/>
</dbReference>
<dbReference type="Proteomes" id="UP000243406">
    <property type="component" value="Unassembled WGS sequence"/>
</dbReference>
<dbReference type="CDD" id="cd01949">
    <property type="entry name" value="GGDEF"/>
    <property type="match status" value="1"/>
</dbReference>
<dbReference type="Gene3D" id="3.30.70.270">
    <property type="match status" value="1"/>
</dbReference>
<evidence type="ECO:0000259" key="8">
    <source>
        <dbReference type="PROSITE" id="PS50883"/>
    </source>
</evidence>
<feature type="transmembrane region" description="Helical" evidence="6">
    <location>
        <begin position="7"/>
        <end position="27"/>
    </location>
</feature>
<dbReference type="Gene3D" id="3.20.20.450">
    <property type="entry name" value="EAL domain"/>
    <property type="match status" value="1"/>
</dbReference>
<dbReference type="GO" id="GO:0016020">
    <property type="term" value="C:membrane"/>
    <property type="evidence" value="ECO:0007669"/>
    <property type="project" value="UniProtKB-SubCell"/>
</dbReference>
<dbReference type="PROSITE" id="PS50883">
    <property type="entry name" value="EAL"/>
    <property type="match status" value="1"/>
</dbReference>
<dbReference type="InterPro" id="IPR043128">
    <property type="entry name" value="Rev_trsase/Diguanyl_cyclase"/>
</dbReference>
<dbReference type="GO" id="GO:0071111">
    <property type="term" value="F:cyclic-guanylate-specific phosphodiesterase activity"/>
    <property type="evidence" value="ECO:0007669"/>
    <property type="project" value="InterPro"/>
</dbReference>
<evidence type="ECO:0000259" key="9">
    <source>
        <dbReference type="PROSITE" id="PS50887"/>
    </source>
</evidence>
<dbReference type="InterPro" id="IPR006189">
    <property type="entry name" value="CHASE_dom"/>
</dbReference>
<evidence type="ECO:0000259" key="7">
    <source>
        <dbReference type="PROSITE" id="PS50839"/>
    </source>
</evidence>
<feature type="coiled-coil region" evidence="5">
    <location>
        <begin position="281"/>
        <end position="332"/>
    </location>
</feature>
<keyword evidence="5" id="KW-0175">Coiled coil</keyword>
<dbReference type="AlphaFoldDB" id="A0A1T5BMM9"/>
<sequence length="759" mass="87663">MSKYKRIVVSIIVFILMFSLFAFTAYIEYKRTIESDIQTLKDKLNVTRTNLESNISSKIVAVNGLKTYVELDKTFNQEEYENFAKAVYESSNDIVRNITFITDTTITHVYPYEQSANIIGLDLADQPEQKDLILYAKENNKTIITSPVDLVEGGVGIIVRVPVLSHGEYYGQVALVFDYNKTIEYSGLRTLQDDYFIKLKTTDNIKSKESIIWSNAHGKDYVFDYNMVSANINMYNANLVLEAVPKHGFNRKSTLFNFIMLIGAMLSLLAAITVYRLMKVTDKLKVNKEELQKSYKDALDANMNLELTVSQLKDSEERLKAQYDEIKNQEEYIRFLAERDFLTDLYNRRKLSMNLEEGIKSGKNGTIILIDIDDFKNINDTLGHYYGDKVLKYVSRLVSSITFFEEYTPYRIGGDEFVLHIPGDISKDRMKTFISYLFETFGKTHYIDNIKNTITASLGVVRYPEDANSVDEIIMKADLAMYNAKKQGKNRYCYFEQSMIESFDWKISIEKELREAVENNLFYLMYQPIVDAMTGRFKYFEALIRIKDSNIPPNIFIPVAEETGLILKIGRWVMEEAMAQIKIWENMGLENRKISVNVSPMQIQDYELISFLRDELIKNNVDPADFEIEITESVLLENREHNIKVLENIKELGIKIALDDFGTGYSSLSYLTYIPVDKIKLDKSLKDRFLSLDNSQVIKGLISLCHGLDLKVVVEGVETLDESENLKIQNVDYLQGYYFSKPMKKEDATLYIENDIKKD</sequence>
<dbReference type="OrthoDB" id="9759607at2"/>
<dbReference type="SMART" id="SM01079">
    <property type="entry name" value="CHASE"/>
    <property type="match status" value="1"/>
</dbReference>
<dbReference type="SMART" id="SM00267">
    <property type="entry name" value="GGDEF"/>
    <property type="match status" value="1"/>
</dbReference>
<comment type="subcellular location">
    <subcellularLocation>
        <location evidence="1">Membrane</location>
    </subcellularLocation>
</comment>
<gene>
    <name evidence="10" type="ORF">SAMN02745120_1728</name>
</gene>
<proteinExistence type="predicted"/>
<dbReference type="Pfam" id="PF03924">
    <property type="entry name" value="CHASE"/>
    <property type="match status" value="1"/>
</dbReference>
<keyword evidence="3 6" id="KW-1133">Transmembrane helix</keyword>
<feature type="transmembrane region" description="Helical" evidence="6">
    <location>
        <begin position="255"/>
        <end position="278"/>
    </location>
</feature>
<dbReference type="InterPro" id="IPR001633">
    <property type="entry name" value="EAL_dom"/>
</dbReference>
<dbReference type="EMBL" id="FUYN01000003">
    <property type="protein sequence ID" value="SKB48405.1"/>
    <property type="molecule type" value="Genomic_DNA"/>
</dbReference>
<keyword evidence="11" id="KW-1185">Reference proteome</keyword>
<dbReference type="InterPro" id="IPR000160">
    <property type="entry name" value="GGDEF_dom"/>
</dbReference>
<feature type="domain" description="EAL" evidence="8">
    <location>
        <begin position="506"/>
        <end position="756"/>
    </location>
</feature>
<evidence type="ECO:0000256" key="4">
    <source>
        <dbReference type="ARBA" id="ARBA00023136"/>
    </source>
</evidence>
<reference evidence="11" key="1">
    <citation type="submission" date="2017-02" db="EMBL/GenBank/DDBJ databases">
        <authorList>
            <person name="Varghese N."/>
            <person name="Submissions S."/>
        </authorList>
    </citation>
    <scope>NUCLEOTIDE SEQUENCE [LARGE SCALE GENOMIC DNA]</scope>
    <source>
        <strain evidence="11">ATCC 35199</strain>
    </source>
</reference>
<evidence type="ECO:0000256" key="3">
    <source>
        <dbReference type="ARBA" id="ARBA00022989"/>
    </source>
</evidence>
<dbReference type="PANTHER" id="PTHR33121:SF70">
    <property type="entry name" value="SIGNALING PROTEIN YKOW"/>
    <property type="match status" value="1"/>
</dbReference>
<dbReference type="SUPFAM" id="SSF55073">
    <property type="entry name" value="Nucleotide cyclase"/>
    <property type="match status" value="1"/>
</dbReference>
<evidence type="ECO:0000313" key="11">
    <source>
        <dbReference type="Proteomes" id="UP000243406"/>
    </source>
</evidence>
<dbReference type="SUPFAM" id="SSF141868">
    <property type="entry name" value="EAL domain-like"/>
    <property type="match status" value="1"/>
</dbReference>
<dbReference type="GO" id="GO:0007165">
    <property type="term" value="P:signal transduction"/>
    <property type="evidence" value="ECO:0007669"/>
    <property type="project" value="UniProtKB-ARBA"/>
</dbReference>
<dbReference type="Gene3D" id="3.30.450.350">
    <property type="entry name" value="CHASE domain"/>
    <property type="match status" value="1"/>
</dbReference>
<evidence type="ECO:0000256" key="1">
    <source>
        <dbReference type="ARBA" id="ARBA00004370"/>
    </source>
</evidence>
<dbReference type="Pfam" id="PF00563">
    <property type="entry name" value="EAL"/>
    <property type="match status" value="1"/>
</dbReference>
<evidence type="ECO:0000313" key="10">
    <source>
        <dbReference type="EMBL" id="SKB48405.1"/>
    </source>
</evidence>
<dbReference type="InterPro" id="IPR029787">
    <property type="entry name" value="Nucleotide_cyclase"/>
</dbReference>
<dbReference type="NCBIfam" id="TIGR00254">
    <property type="entry name" value="GGDEF"/>
    <property type="match status" value="1"/>
</dbReference>
<dbReference type="InterPro" id="IPR050706">
    <property type="entry name" value="Cyclic-di-GMP_PDE-like"/>
</dbReference>
<keyword evidence="4 6" id="KW-0472">Membrane</keyword>
<name>A0A1T5BMM9_9FIRM</name>
<feature type="domain" description="CHASE" evidence="7">
    <location>
        <begin position="106"/>
        <end position="191"/>
    </location>
</feature>
<dbReference type="RefSeq" id="WP_079589565.1">
    <property type="nucleotide sequence ID" value="NZ_FUYN01000003.1"/>
</dbReference>
<dbReference type="PROSITE" id="PS50887">
    <property type="entry name" value="GGDEF"/>
    <property type="match status" value="1"/>
</dbReference>
<dbReference type="PANTHER" id="PTHR33121">
    <property type="entry name" value="CYCLIC DI-GMP PHOSPHODIESTERASE PDEF"/>
    <property type="match status" value="1"/>
</dbReference>
<organism evidence="10 11">
    <name type="scientific">Acetoanaerobium noterae</name>
    <dbReference type="NCBI Taxonomy" id="745369"/>
    <lineage>
        <taxon>Bacteria</taxon>
        <taxon>Bacillati</taxon>
        <taxon>Bacillota</taxon>
        <taxon>Clostridia</taxon>
        <taxon>Peptostreptococcales</taxon>
        <taxon>Filifactoraceae</taxon>
        <taxon>Acetoanaerobium</taxon>
    </lineage>
</organism>